<dbReference type="Gene3D" id="2.60.120.620">
    <property type="entry name" value="q2cbj1_9rhob like domain"/>
    <property type="match status" value="1"/>
</dbReference>
<dbReference type="PANTHER" id="PTHR33099">
    <property type="entry name" value="FE2OG DIOXYGENASE DOMAIN-CONTAINING PROTEIN"/>
    <property type="match status" value="1"/>
</dbReference>
<feature type="region of interest" description="Disordered" evidence="1">
    <location>
        <begin position="348"/>
        <end position="367"/>
    </location>
</feature>
<accession>A0AB34IYR6</accession>
<evidence type="ECO:0008006" key="4">
    <source>
        <dbReference type="Google" id="ProtNLM"/>
    </source>
</evidence>
<evidence type="ECO:0000256" key="1">
    <source>
        <dbReference type="SAM" id="MobiDB-lite"/>
    </source>
</evidence>
<name>A0AB34IYR6_PRYPA</name>
<protein>
    <recommendedName>
        <fullName evidence="4">Fe2OG dioxygenase domain-containing protein</fullName>
    </recommendedName>
</protein>
<gene>
    <name evidence="2" type="ORF">AB1Y20_004422</name>
</gene>
<dbReference type="AlphaFoldDB" id="A0AB34IYR6"/>
<dbReference type="Proteomes" id="UP001515480">
    <property type="component" value="Unassembled WGS sequence"/>
</dbReference>
<evidence type="ECO:0000313" key="2">
    <source>
        <dbReference type="EMBL" id="KAL1508311.1"/>
    </source>
</evidence>
<organism evidence="2 3">
    <name type="scientific">Prymnesium parvum</name>
    <name type="common">Toxic golden alga</name>
    <dbReference type="NCBI Taxonomy" id="97485"/>
    <lineage>
        <taxon>Eukaryota</taxon>
        <taxon>Haptista</taxon>
        <taxon>Haptophyta</taxon>
        <taxon>Prymnesiophyceae</taxon>
        <taxon>Prymnesiales</taxon>
        <taxon>Prymnesiaceae</taxon>
        <taxon>Prymnesium</taxon>
    </lineage>
</organism>
<feature type="region of interest" description="Disordered" evidence="1">
    <location>
        <begin position="207"/>
        <end position="227"/>
    </location>
</feature>
<keyword evidence="3" id="KW-1185">Reference proteome</keyword>
<evidence type="ECO:0000313" key="3">
    <source>
        <dbReference type="Proteomes" id="UP001515480"/>
    </source>
</evidence>
<dbReference type="InterPro" id="IPR036047">
    <property type="entry name" value="F-box-like_dom_sf"/>
</dbReference>
<feature type="compositionally biased region" description="Low complexity" evidence="1">
    <location>
        <begin position="207"/>
        <end position="222"/>
    </location>
</feature>
<comment type="caution">
    <text evidence="2">The sequence shown here is derived from an EMBL/GenBank/DDBJ whole genome shotgun (WGS) entry which is preliminary data.</text>
</comment>
<proteinExistence type="predicted"/>
<sequence length="595" mass="63478">MATASAASSLAALRKALAAARDTCMVSGSSPHTPIVRPLPSSGTPAPPLSSYAAAASLCDASPLGQGEETVVDLSRRRSLETREVEVAWDGLPAALEASARALCPWLSLEARFHKLLVYGEGDFFASHVDARRGAEHVLTLAVDVGLATCDGGTLLFAADGGAAAAWEARRGGEWCCWFASHPHEVLPVRRGGRVVATFDVLARPAADEPAAPPAGAAAAAAEEGEGGAALLEPPAEAAEGEGGAALLELPAAAGEGEGGAALLELPAAAGEGEGGAALLELPAAAGEGEGGVALLELPGALLRMIFERAGVAAACCAACTCTALRAVVSDSGLLLRLLLRQAAETFAEPPAESEEETEEERAPPPWVDSMGFPLRHKYSFDGAQELPLHWLRGRDRRLLDAVQEIGGEAKVVPCDICPEICVKEDDDATRRAICTRIAKEVQTADRDQVERWLDDRGPLPDALHELVGAESLSSYERFHVKRTYYDLDGSMKVRNGTSIVRWPFRGVLWVCSQEDLLRHFDPAGERTDTLWGNEATFRVYWYRHAVLLWHPPEELACRYSAVLPFSPDVNMDGSYYTPCSYWRLLNPDDDSDED</sequence>
<dbReference type="SUPFAM" id="SSF81383">
    <property type="entry name" value="F-box domain"/>
    <property type="match status" value="1"/>
</dbReference>
<dbReference type="PANTHER" id="PTHR33099:SF11">
    <property type="entry name" value="FE2OG DIOXYGENASE DOMAIN-CONTAINING PROTEIN"/>
    <property type="match status" value="1"/>
</dbReference>
<dbReference type="EMBL" id="JBGBPQ010000016">
    <property type="protein sequence ID" value="KAL1508311.1"/>
    <property type="molecule type" value="Genomic_DNA"/>
</dbReference>
<reference evidence="2 3" key="1">
    <citation type="journal article" date="2024" name="Science">
        <title>Giant polyketide synthase enzymes in the biosynthesis of giant marine polyether toxins.</title>
        <authorList>
            <person name="Fallon T.R."/>
            <person name="Shende V.V."/>
            <person name="Wierzbicki I.H."/>
            <person name="Pendleton A.L."/>
            <person name="Watervoot N.F."/>
            <person name="Auber R.P."/>
            <person name="Gonzalez D.J."/>
            <person name="Wisecaver J.H."/>
            <person name="Moore B.S."/>
        </authorList>
    </citation>
    <scope>NUCLEOTIDE SEQUENCE [LARGE SCALE GENOMIC DNA]</scope>
    <source>
        <strain evidence="2 3">12B1</strain>
    </source>
</reference>